<protein>
    <submittedName>
        <fullName evidence="2">Uncharacterized protein</fullName>
    </submittedName>
</protein>
<dbReference type="Proteomes" id="UP001642483">
    <property type="component" value="Unassembled WGS sequence"/>
</dbReference>
<evidence type="ECO:0000313" key="2">
    <source>
        <dbReference type="EMBL" id="CAK8671843.1"/>
    </source>
</evidence>
<feature type="compositionally biased region" description="Basic residues" evidence="1">
    <location>
        <begin position="1"/>
        <end position="11"/>
    </location>
</feature>
<sequence>MEKKQRVRSRLGKKENRPGTADISSAEVRPGQTNIKQTKSGASTNFRYEEFVPPFTEYQPSTKKSALDKFFATELSDNEDNDISQLPAEFAENQQYHQCEEKGKVSKQFKSRRNKNNNRRSNIDIFIDETISHYKSDLEKHHSRKSAATVEPETIIRHRPVISERMEPDYFVPRKNTRRKHNCNDNQDVTRQPYVSRQGLPLPVSVISEKYQESIFIPALSEKQLFSFGEIYEDNLMHNIHKYLEVDTFHRVAYVGQKRGSMASIVEKHFCLINPIHYVFPGKIDHKDVTENKKLLAFNISHVGAEEFFAQMASSKQPDSFDRVIIHDSVQYFTNIEVTLRNVMKTLRQFGKILIIHRPGCLNTLPYFEAAKDRLNTDDTPYRKIIHSLQKTGADVEWDLVHVPIVMPTSNWLAMLKAKYPPHMEIMSNYEITCGLRELSEGPLKYLQEENMEVEDRLMFITASQPTFDCTYPSVQRVGGASQVLKNFFSFSAR</sequence>
<evidence type="ECO:0000256" key="1">
    <source>
        <dbReference type="SAM" id="MobiDB-lite"/>
    </source>
</evidence>
<gene>
    <name evidence="2" type="ORF">CVLEPA_LOCUS875</name>
</gene>
<organism evidence="2 3">
    <name type="scientific">Clavelina lepadiformis</name>
    <name type="common">Light-bulb sea squirt</name>
    <name type="synonym">Ascidia lepadiformis</name>
    <dbReference type="NCBI Taxonomy" id="159417"/>
    <lineage>
        <taxon>Eukaryota</taxon>
        <taxon>Metazoa</taxon>
        <taxon>Chordata</taxon>
        <taxon>Tunicata</taxon>
        <taxon>Ascidiacea</taxon>
        <taxon>Aplousobranchia</taxon>
        <taxon>Clavelinidae</taxon>
        <taxon>Clavelina</taxon>
    </lineage>
</organism>
<feature type="compositionally biased region" description="Polar residues" evidence="1">
    <location>
        <begin position="31"/>
        <end position="42"/>
    </location>
</feature>
<dbReference type="InterPro" id="IPR029063">
    <property type="entry name" value="SAM-dependent_MTases_sf"/>
</dbReference>
<keyword evidence="3" id="KW-1185">Reference proteome</keyword>
<dbReference type="SUPFAM" id="SSF53335">
    <property type="entry name" value="S-adenosyl-L-methionine-dependent methyltransferases"/>
    <property type="match status" value="1"/>
</dbReference>
<feature type="region of interest" description="Disordered" evidence="1">
    <location>
        <begin position="1"/>
        <end position="42"/>
    </location>
</feature>
<evidence type="ECO:0000313" key="3">
    <source>
        <dbReference type="Proteomes" id="UP001642483"/>
    </source>
</evidence>
<reference evidence="2 3" key="1">
    <citation type="submission" date="2024-02" db="EMBL/GenBank/DDBJ databases">
        <authorList>
            <person name="Daric V."/>
            <person name="Darras S."/>
        </authorList>
    </citation>
    <scope>NUCLEOTIDE SEQUENCE [LARGE SCALE GENOMIC DNA]</scope>
</reference>
<accession>A0ABP0EWM1</accession>
<comment type="caution">
    <text evidence="2">The sequence shown here is derived from an EMBL/GenBank/DDBJ whole genome shotgun (WGS) entry which is preliminary data.</text>
</comment>
<dbReference type="Gene3D" id="3.40.50.150">
    <property type="entry name" value="Vaccinia Virus protein VP39"/>
    <property type="match status" value="1"/>
</dbReference>
<dbReference type="EMBL" id="CAWYQH010000001">
    <property type="protein sequence ID" value="CAK8671843.1"/>
    <property type="molecule type" value="Genomic_DNA"/>
</dbReference>
<name>A0ABP0EWM1_CLALP</name>
<proteinExistence type="predicted"/>